<dbReference type="Gene3D" id="2.40.160.20">
    <property type="match status" value="1"/>
</dbReference>
<dbReference type="InterPro" id="IPR020915">
    <property type="entry name" value="UPF0311"/>
</dbReference>
<keyword evidence="2" id="KW-0732">Signal</keyword>
<dbReference type="Proteomes" id="UP000650616">
    <property type="component" value="Unassembled WGS sequence"/>
</dbReference>
<dbReference type="PANTHER" id="PTHR37315:SF1">
    <property type="entry name" value="UPF0311 PROTEIN BLR7842"/>
    <property type="match status" value="1"/>
</dbReference>
<accession>A0AAW3ZXF4</accession>
<gene>
    <name evidence="3" type="ORF">CCAL9337_04345</name>
</gene>
<protein>
    <recommendedName>
        <fullName evidence="1">UPF0311 protein CCAL9337_04345</fullName>
    </recommendedName>
</protein>
<keyword evidence="4" id="KW-1185">Reference proteome</keyword>
<comment type="caution">
    <text evidence="3">The sequence shown here is derived from an EMBL/GenBank/DDBJ whole genome shotgun (WGS) entry which is preliminary data.</text>
</comment>
<dbReference type="AlphaFoldDB" id="A0AAW3ZXF4"/>
<evidence type="ECO:0000256" key="1">
    <source>
        <dbReference type="HAMAP-Rule" id="MF_00775"/>
    </source>
</evidence>
<sequence>MRKLFFVALAIVTLGLFGLNAADISAKDLKQPKLELAFMIDIEVEKPLVVGKDDEHGLRRLIYIKGGKVSGKLNGEVLPYGVDSQVVRPDGLTELTARYAIKLDDGAQIYIDNSGMRHITDPEVAKEAAQGKIVDPKYVYFATVTKFETYDAKYKWMERAIFVCYAVRLPDKVLLNFYEVK</sequence>
<comment type="similarity">
    <text evidence="1">Belongs to the UPF0311 family.</text>
</comment>
<evidence type="ECO:0000256" key="2">
    <source>
        <dbReference type="SAM" id="SignalP"/>
    </source>
</evidence>
<dbReference type="PANTHER" id="PTHR37315">
    <property type="entry name" value="UPF0311 PROTEIN BLR7842"/>
    <property type="match status" value="1"/>
</dbReference>
<dbReference type="RefSeq" id="WP_169935970.1">
    <property type="nucleotide sequence ID" value="NZ_CP012545.1"/>
</dbReference>
<dbReference type="EMBL" id="LIWG01000004">
    <property type="protein sequence ID" value="MBE3607961.1"/>
    <property type="molecule type" value="Genomic_DNA"/>
</dbReference>
<evidence type="ECO:0000313" key="3">
    <source>
        <dbReference type="EMBL" id="MBE3607961.1"/>
    </source>
</evidence>
<organism evidence="3 4">
    <name type="scientific">Campylobacter californiensis</name>
    <dbReference type="NCBI Taxonomy" id="1032243"/>
    <lineage>
        <taxon>Bacteria</taxon>
        <taxon>Pseudomonadati</taxon>
        <taxon>Campylobacterota</taxon>
        <taxon>Epsilonproteobacteria</taxon>
        <taxon>Campylobacterales</taxon>
        <taxon>Campylobacteraceae</taxon>
        <taxon>Campylobacter</taxon>
    </lineage>
</organism>
<name>A0AAW3ZXF4_9BACT</name>
<dbReference type="NCBIfam" id="NF002047">
    <property type="entry name" value="PRK00872.1-4"/>
    <property type="match status" value="1"/>
</dbReference>
<proteinExistence type="inferred from homology"/>
<dbReference type="Pfam" id="PF11578">
    <property type="entry name" value="DUF3237"/>
    <property type="match status" value="1"/>
</dbReference>
<feature type="chain" id="PRO_5043890376" description="UPF0311 protein CCAL9337_04345" evidence="2">
    <location>
        <begin position="22"/>
        <end position="181"/>
    </location>
</feature>
<reference evidence="3 4" key="1">
    <citation type="submission" date="2015-08" db="EMBL/GenBank/DDBJ databases">
        <title>Comparative genomics of the Campylobacter concisus group.</title>
        <authorList>
            <person name="Yee E."/>
            <person name="Chapman M.H."/>
            <person name="Huynh S."/>
            <person name="Bono J.L."/>
            <person name="On S.L."/>
            <person name="St Leger J."/>
            <person name="Foster G."/>
            <person name="Parker C.T."/>
            <person name="Miller W.G."/>
        </authorList>
    </citation>
    <scope>NUCLEOTIDE SEQUENCE [LARGE SCALE GENOMIC DNA]</scope>
    <source>
        <strain evidence="3 4">RM9337</strain>
    </source>
</reference>
<evidence type="ECO:0000313" key="4">
    <source>
        <dbReference type="Proteomes" id="UP000650616"/>
    </source>
</evidence>
<feature type="signal peptide" evidence="2">
    <location>
        <begin position="1"/>
        <end position="21"/>
    </location>
</feature>
<dbReference type="HAMAP" id="MF_00775">
    <property type="entry name" value="UPF0311"/>
    <property type="match status" value="1"/>
</dbReference>